<dbReference type="EMBL" id="VRZA01000004">
    <property type="protein sequence ID" value="TXS92856.1"/>
    <property type="molecule type" value="Genomic_DNA"/>
</dbReference>
<dbReference type="Proteomes" id="UP000321039">
    <property type="component" value="Unassembled WGS sequence"/>
</dbReference>
<keyword evidence="2" id="KW-1185">Reference proteome</keyword>
<name>A0A5C8ZWM2_9GAMM</name>
<evidence type="ECO:0000313" key="1">
    <source>
        <dbReference type="EMBL" id="TXS92856.1"/>
    </source>
</evidence>
<comment type="caution">
    <text evidence="1">The sequence shown here is derived from an EMBL/GenBank/DDBJ whole genome shotgun (WGS) entry which is preliminary data.</text>
</comment>
<reference evidence="1 2" key="1">
    <citation type="submission" date="2019-08" db="EMBL/GenBank/DDBJ databases">
        <title>Parahaliea maris sp. nov., isolated from the surface seawater.</title>
        <authorList>
            <person name="Liu Y."/>
        </authorList>
    </citation>
    <scope>NUCLEOTIDE SEQUENCE [LARGE SCALE GENOMIC DNA]</scope>
    <source>
        <strain evidence="1 2">HSLHS9</strain>
    </source>
</reference>
<protein>
    <submittedName>
        <fullName evidence="1">Uncharacterized protein</fullName>
    </submittedName>
</protein>
<organism evidence="1 2">
    <name type="scientific">Parahaliea maris</name>
    <dbReference type="NCBI Taxonomy" id="2716870"/>
    <lineage>
        <taxon>Bacteria</taxon>
        <taxon>Pseudomonadati</taxon>
        <taxon>Pseudomonadota</taxon>
        <taxon>Gammaproteobacteria</taxon>
        <taxon>Cellvibrionales</taxon>
        <taxon>Halieaceae</taxon>
        <taxon>Parahaliea</taxon>
    </lineage>
</organism>
<proteinExistence type="predicted"/>
<gene>
    <name evidence="1" type="ORF">FV139_12885</name>
</gene>
<dbReference type="RefSeq" id="WP_148068859.1">
    <property type="nucleotide sequence ID" value="NZ_VRZA01000004.1"/>
</dbReference>
<evidence type="ECO:0000313" key="2">
    <source>
        <dbReference type="Proteomes" id="UP000321039"/>
    </source>
</evidence>
<sequence>MRTIALEHCLDRRSPLVTLEFDEFELITLVALVEEGCKALQASPGHNEMRDQMEAVAAEFVTVLGHLELIAANE</sequence>
<dbReference type="AlphaFoldDB" id="A0A5C8ZWM2"/>
<accession>A0A5C8ZWM2</accession>